<proteinExistence type="predicted"/>
<sequence length="85" mass="9616">MSENLPDIEEARLHLASVSGRHTGVKYAERLLDERAGKAFMARRDSDAKVLRLQAGMLHQEAELIAVEQSKALKNLYRLEKKGKQ</sequence>
<protein>
    <submittedName>
        <fullName evidence="1">Uncharacterized protein</fullName>
    </submittedName>
</protein>
<gene>
    <name evidence="1" type="ORF">LCGC14_1238570</name>
</gene>
<dbReference type="AlphaFoldDB" id="A0A0F9L6P2"/>
<reference evidence="1" key="1">
    <citation type="journal article" date="2015" name="Nature">
        <title>Complex archaea that bridge the gap between prokaryotes and eukaryotes.</title>
        <authorList>
            <person name="Spang A."/>
            <person name="Saw J.H."/>
            <person name="Jorgensen S.L."/>
            <person name="Zaremba-Niedzwiedzka K."/>
            <person name="Martijn J."/>
            <person name="Lind A.E."/>
            <person name="van Eijk R."/>
            <person name="Schleper C."/>
            <person name="Guy L."/>
            <person name="Ettema T.J."/>
        </authorList>
    </citation>
    <scope>NUCLEOTIDE SEQUENCE</scope>
</reference>
<evidence type="ECO:0000313" key="1">
    <source>
        <dbReference type="EMBL" id="KKM90454.1"/>
    </source>
</evidence>
<dbReference type="EMBL" id="LAZR01006671">
    <property type="protein sequence ID" value="KKM90454.1"/>
    <property type="molecule type" value="Genomic_DNA"/>
</dbReference>
<accession>A0A0F9L6P2</accession>
<organism evidence="1">
    <name type="scientific">marine sediment metagenome</name>
    <dbReference type="NCBI Taxonomy" id="412755"/>
    <lineage>
        <taxon>unclassified sequences</taxon>
        <taxon>metagenomes</taxon>
        <taxon>ecological metagenomes</taxon>
    </lineage>
</organism>
<name>A0A0F9L6P2_9ZZZZ</name>
<comment type="caution">
    <text evidence="1">The sequence shown here is derived from an EMBL/GenBank/DDBJ whole genome shotgun (WGS) entry which is preliminary data.</text>
</comment>